<accession>A0ACC2N0U8</accession>
<reference evidence="1" key="1">
    <citation type="submission" date="2023-04" db="EMBL/GenBank/DDBJ databases">
        <title>A chromosome-level genome assembly of the parasitoid wasp Eretmocerus hayati.</title>
        <authorList>
            <person name="Zhong Y."/>
            <person name="Liu S."/>
            <person name="Liu Y."/>
        </authorList>
    </citation>
    <scope>NUCLEOTIDE SEQUENCE</scope>
    <source>
        <strain evidence="1">ZJU_SS_LIU_2023</strain>
    </source>
</reference>
<protein>
    <submittedName>
        <fullName evidence="1">Uncharacterized protein</fullName>
    </submittedName>
</protein>
<sequence>MDFLTTDLLILLISLTHRLHILKANPIVGFEVHQVRKGELPFVVSILEKSSNADSEEEHIGGGTLISKKHVLTAAHCLENLALDQISILAGSPNLSACKAPRFKPASIMNYSSWAEICGIEPRVVNDIAVIELDVDDTGIPSTSLIGKTNNEDFVGVRATFAGWGVANDGKYPKIMQKVTLIALSNAHCQQKIDALSPKYGKFRMFDELICFKAAERWAAAAPGDSGHAVLDENFRIIGIHVCSYPLPGEQFPDQISIMLRVNPYSKFISDMIQDNKV</sequence>
<organism evidence="1 2">
    <name type="scientific">Eretmocerus hayati</name>
    <dbReference type="NCBI Taxonomy" id="131215"/>
    <lineage>
        <taxon>Eukaryota</taxon>
        <taxon>Metazoa</taxon>
        <taxon>Ecdysozoa</taxon>
        <taxon>Arthropoda</taxon>
        <taxon>Hexapoda</taxon>
        <taxon>Insecta</taxon>
        <taxon>Pterygota</taxon>
        <taxon>Neoptera</taxon>
        <taxon>Endopterygota</taxon>
        <taxon>Hymenoptera</taxon>
        <taxon>Apocrita</taxon>
        <taxon>Proctotrupomorpha</taxon>
        <taxon>Chalcidoidea</taxon>
        <taxon>Aphelinidae</taxon>
        <taxon>Aphelininae</taxon>
        <taxon>Eretmocerus</taxon>
    </lineage>
</organism>
<keyword evidence="2" id="KW-1185">Reference proteome</keyword>
<dbReference type="Proteomes" id="UP001239111">
    <property type="component" value="Chromosome 4"/>
</dbReference>
<evidence type="ECO:0000313" key="2">
    <source>
        <dbReference type="Proteomes" id="UP001239111"/>
    </source>
</evidence>
<proteinExistence type="predicted"/>
<evidence type="ECO:0000313" key="1">
    <source>
        <dbReference type="EMBL" id="KAJ8664627.1"/>
    </source>
</evidence>
<name>A0ACC2N0U8_9HYME</name>
<comment type="caution">
    <text evidence="1">The sequence shown here is derived from an EMBL/GenBank/DDBJ whole genome shotgun (WGS) entry which is preliminary data.</text>
</comment>
<gene>
    <name evidence="1" type="ORF">QAD02_006289</name>
</gene>
<dbReference type="EMBL" id="CM056744">
    <property type="protein sequence ID" value="KAJ8664627.1"/>
    <property type="molecule type" value="Genomic_DNA"/>
</dbReference>